<evidence type="ECO:0000313" key="3">
    <source>
        <dbReference type="Proteomes" id="UP000190648"/>
    </source>
</evidence>
<keyword evidence="3" id="KW-1185">Reference proteome</keyword>
<gene>
    <name evidence="2" type="ORF">AV530_010944</name>
</gene>
<dbReference type="AlphaFoldDB" id="A0A1V4K8B9"/>
<proteinExistence type="predicted"/>
<dbReference type="Proteomes" id="UP000190648">
    <property type="component" value="Unassembled WGS sequence"/>
</dbReference>
<evidence type="ECO:0000313" key="2">
    <source>
        <dbReference type="EMBL" id="OPJ80684.1"/>
    </source>
</evidence>
<dbReference type="EMBL" id="LSYS01004200">
    <property type="protein sequence ID" value="OPJ80684.1"/>
    <property type="molecule type" value="Genomic_DNA"/>
</dbReference>
<comment type="caution">
    <text evidence="2">The sequence shown here is derived from an EMBL/GenBank/DDBJ whole genome shotgun (WGS) entry which is preliminary data.</text>
</comment>
<evidence type="ECO:0000256" key="1">
    <source>
        <dbReference type="SAM" id="MobiDB-lite"/>
    </source>
</evidence>
<sequence length="78" mass="8668">MTILPQNKDPSCAASYFQQSINRPPGKSNNSSHFYPIKTNQLSKQQLSTHQNSSFPFSPPPMREILATCPDEEGAMAK</sequence>
<reference evidence="2 3" key="1">
    <citation type="submission" date="2016-02" db="EMBL/GenBank/DDBJ databases">
        <title>Band-tailed pigeon sequencing and assembly.</title>
        <authorList>
            <person name="Soares A.E."/>
            <person name="Novak B.J."/>
            <person name="Rice E.S."/>
            <person name="O'Connell B."/>
            <person name="Chang D."/>
            <person name="Weber S."/>
            <person name="Shapiro B."/>
        </authorList>
    </citation>
    <scope>NUCLEOTIDE SEQUENCE [LARGE SCALE GENOMIC DNA]</scope>
    <source>
        <strain evidence="2">BTP2013</strain>
        <tissue evidence="2">Blood</tissue>
    </source>
</reference>
<name>A0A1V4K8B9_PATFA</name>
<protein>
    <submittedName>
        <fullName evidence="2">Uncharacterized protein</fullName>
    </submittedName>
</protein>
<feature type="compositionally biased region" description="Polar residues" evidence="1">
    <location>
        <begin position="19"/>
        <end position="56"/>
    </location>
</feature>
<organism evidence="2 3">
    <name type="scientific">Patagioenas fasciata monilis</name>
    <dbReference type="NCBI Taxonomy" id="372326"/>
    <lineage>
        <taxon>Eukaryota</taxon>
        <taxon>Metazoa</taxon>
        <taxon>Chordata</taxon>
        <taxon>Craniata</taxon>
        <taxon>Vertebrata</taxon>
        <taxon>Euteleostomi</taxon>
        <taxon>Archelosauria</taxon>
        <taxon>Archosauria</taxon>
        <taxon>Dinosauria</taxon>
        <taxon>Saurischia</taxon>
        <taxon>Theropoda</taxon>
        <taxon>Coelurosauria</taxon>
        <taxon>Aves</taxon>
        <taxon>Neognathae</taxon>
        <taxon>Neoaves</taxon>
        <taxon>Columbimorphae</taxon>
        <taxon>Columbiformes</taxon>
        <taxon>Columbidae</taxon>
        <taxon>Patagioenas</taxon>
    </lineage>
</organism>
<accession>A0A1V4K8B9</accession>
<feature type="region of interest" description="Disordered" evidence="1">
    <location>
        <begin position="19"/>
        <end position="62"/>
    </location>
</feature>